<organism evidence="1 2">
    <name type="scientific">Miscanthus lutarioriparius</name>
    <dbReference type="NCBI Taxonomy" id="422564"/>
    <lineage>
        <taxon>Eukaryota</taxon>
        <taxon>Viridiplantae</taxon>
        <taxon>Streptophyta</taxon>
        <taxon>Embryophyta</taxon>
        <taxon>Tracheophyta</taxon>
        <taxon>Spermatophyta</taxon>
        <taxon>Magnoliopsida</taxon>
        <taxon>Liliopsida</taxon>
        <taxon>Poales</taxon>
        <taxon>Poaceae</taxon>
        <taxon>PACMAD clade</taxon>
        <taxon>Panicoideae</taxon>
        <taxon>Andropogonodae</taxon>
        <taxon>Andropogoneae</taxon>
        <taxon>Saccharinae</taxon>
        <taxon>Miscanthus</taxon>
    </lineage>
</organism>
<evidence type="ECO:0000313" key="1">
    <source>
        <dbReference type="EMBL" id="CAD6210846.1"/>
    </source>
</evidence>
<reference evidence="1" key="1">
    <citation type="submission" date="2020-10" db="EMBL/GenBank/DDBJ databases">
        <authorList>
            <person name="Han B."/>
            <person name="Lu T."/>
            <person name="Zhao Q."/>
            <person name="Huang X."/>
            <person name="Zhao Y."/>
        </authorList>
    </citation>
    <scope>NUCLEOTIDE SEQUENCE</scope>
</reference>
<evidence type="ECO:0000313" key="2">
    <source>
        <dbReference type="Proteomes" id="UP000604825"/>
    </source>
</evidence>
<gene>
    <name evidence="1" type="ORF">NCGR_LOCUS6881</name>
</gene>
<sequence>MWGPRVPIHPISLHPPAPTLTGTAARASGAVETVASVQRSVDREAVVWVLATITVSGCIEEQSKRRVATALTADTPFMAASVACVRRSRTSLETRVAAARLVESLLRNMAVVPGARAAMGESEELVGELTRLVCPMDDEKRGDDLDRKAVVAGLTCLAAITATWCTRAKMVRLGGVPVSARARGRRGRG</sequence>
<proteinExistence type="predicted"/>
<accession>A0A811MUB9</accession>
<comment type="caution">
    <text evidence="1">The sequence shown here is derived from an EMBL/GenBank/DDBJ whole genome shotgun (WGS) entry which is preliminary data.</text>
</comment>
<keyword evidence="2" id="KW-1185">Reference proteome</keyword>
<dbReference type="EMBL" id="CAJGYO010000002">
    <property type="protein sequence ID" value="CAD6210846.1"/>
    <property type="molecule type" value="Genomic_DNA"/>
</dbReference>
<dbReference type="AlphaFoldDB" id="A0A811MUB9"/>
<protein>
    <submittedName>
        <fullName evidence="1">Uncharacterized protein</fullName>
    </submittedName>
</protein>
<dbReference type="Proteomes" id="UP000604825">
    <property type="component" value="Unassembled WGS sequence"/>
</dbReference>
<name>A0A811MUB9_9POAL</name>